<feature type="transmembrane region" description="Helical" evidence="1">
    <location>
        <begin position="89"/>
        <end position="116"/>
    </location>
</feature>
<dbReference type="PANTHER" id="PTHR35550:SF2">
    <property type="entry name" value="OS05G0401200 PROTEIN"/>
    <property type="match status" value="1"/>
</dbReference>
<keyword evidence="1" id="KW-1133">Transmembrane helix</keyword>
<dbReference type="PANTHER" id="PTHR35550">
    <property type="match status" value="1"/>
</dbReference>
<reference evidence="4" key="1">
    <citation type="journal article" date="2023" name="Commun. Biol.">
        <title>Genome analysis of Parmales, the sister group of diatoms, reveals the evolutionary specialization of diatoms from phago-mixotrophs to photoautotrophs.</title>
        <authorList>
            <person name="Ban H."/>
            <person name="Sato S."/>
            <person name="Yoshikawa S."/>
            <person name="Yamada K."/>
            <person name="Nakamura Y."/>
            <person name="Ichinomiya M."/>
            <person name="Sato N."/>
            <person name="Blanc-Mathieu R."/>
            <person name="Endo H."/>
            <person name="Kuwata A."/>
            <person name="Ogata H."/>
        </authorList>
    </citation>
    <scope>NUCLEOTIDE SEQUENCE [LARGE SCALE GENOMIC DNA]</scope>
    <source>
        <strain evidence="4">NIES 3700</strain>
    </source>
</reference>
<protein>
    <submittedName>
        <fullName evidence="3">Uncharacterized protein</fullName>
    </submittedName>
</protein>
<evidence type="ECO:0000313" key="4">
    <source>
        <dbReference type="Proteomes" id="UP001165122"/>
    </source>
</evidence>
<evidence type="ECO:0000256" key="1">
    <source>
        <dbReference type="SAM" id="Phobius"/>
    </source>
</evidence>
<proteinExistence type="predicted"/>
<gene>
    <name evidence="3" type="ORF">TrLO_g8538</name>
</gene>
<keyword evidence="4" id="KW-1185">Reference proteome</keyword>
<dbReference type="AlphaFoldDB" id="A0A9W7CB67"/>
<comment type="caution">
    <text evidence="3">The sequence shown here is derived from an EMBL/GenBank/DDBJ whole genome shotgun (WGS) entry which is preliminary data.</text>
</comment>
<accession>A0A9W7CB67</accession>
<name>A0A9W7CB67_9STRA</name>
<sequence>MLRFLALLCLLALTTGFHVPVTVLNRPSAFPSTPTSTTSFRTSFRTSSTTLNESPFDQITSFFAPTPIQAESEYEDVIVPPSPALGFAFLLPSLLLSFISFLPSLPLLLFSLFLLLQTTRIRFVFDQTSFSLQNAKPFSNELESSGENFVVGGENRWSYDSFVNYEFFPAAFPILVYFKETQTPDDKWAEGPGQLDKVGGGQLHFFPAIADVKVLKEEFEKRGCNKL</sequence>
<evidence type="ECO:0000256" key="2">
    <source>
        <dbReference type="SAM" id="SignalP"/>
    </source>
</evidence>
<keyword evidence="1" id="KW-0472">Membrane</keyword>
<keyword evidence="1" id="KW-0812">Transmembrane</keyword>
<organism evidence="3 4">
    <name type="scientific">Triparma laevis f. longispina</name>
    <dbReference type="NCBI Taxonomy" id="1714387"/>
    <lineage>
        <taxon>Eukaryota</taxon>
        <taxon>Sar</taxon>
        <taxon>Stramenopiles</taxon>
        <taxon>Ochrophyta</taxon>
        <taxon>Bolidophyceae</taxon>
        <taxon>Parmales</taxon>
        <taxon>Triparmaceae</taxon>
        <taxon>Triparma</taxon>
    </lineage>
</organism>
<feature type="signal peptide" evidence="2">
    <location>
        <begin position="1"/>
        <end position="16"/>
    </location>
</feature>
<dbReference type="EMBL" id="BRXW01000045">
    <property type="protein sequence ID" value="GMI02563.1"/>
    <property type="molecule type" value="Genomic_DNA"/>
</dbReference>
<keyword evidence="2" id="KW-0732">Signal</keyword>
<dbReference type="Proteomes" id="UP001165122">
    <property type="component" value="Unassembled WGS sequence"/>
</dbReference>
<feature type="chain" id="PRO_5040801090" evidence="2">
    <location>
        <begin position="17"/>
        <end position="227"/>
    </location>
</feature>
<evidence type="ECO:0000313" key="3">
    <source>
        <dbReference type="EMBL" id="GMI02563.1"/>
    </source>
</evidence>
<dbReference type="InterPro" id="IPR021467">
    <property type="entry name" value="DUF3119"/>
</dbReference>
<dbReference type="OrthoDB" id="1921626at2759"/>
<dbReference type="Pfam" id="PF11317">
    <property type="entry name" value="DUF3119"/>
    <property type="match status" value="1"/>
</dbReference>